<dbReference type="Proteomes" id="UP000322315">
    <property type="component" value="Unassembled WGS sequence"/>
</dbReference>
<proteinExistence type="predicted"/>
<feature type="transmembrane region" description="Helical" evidence="8">
    <location>
        <begin position="92"/>
        <end position="116"/>
    </location>
</feature>
<sequence length="196" mass="23475">MIKIVHFKKLYKLFPFTVRLIFIKALLFYVLCKFLFSLDLRAVNYHLSENIGTYSTKVLNTFTNSSNFSVKREYAKKYYTELPQIYFNDIKVVYIADGCNGLFVLMLYMGLIFCFPSKFWRKILYLISGILIIHILNIFRCAGLAYINLHHQTYFDLAHRYLLKWAIYSVIVIIWMFYIRNIQFNFKTLNKQTNLV</sequence>
<comment type="caution">
    <text evidence="9">The sequence shown here is derived from an EMBL/GenBank/DDBJ whole genome shotgun (WGS) entry which is preliminary data.</text>
</comment>
<name>A0A5M7BFD3_9FLAO</name>
<accession>A0A5M7BFD3</accession>
<evidence type="ECO:0000256" key="1">
    <source>
        <dbReference type="ARBA" id="ARBA00004651"/>
    </source>
</evidence>
<evidence type="ECO:0000313" key="12">
    <source>
        <dbReference type="Proteomes" id="UP000322315"/>
    </source>
</evidence>
<evidence type="ECO:0000256" key="2">
    <source>
        <dbReference type="ARBA" id="ARBA00022475"/>
    </source>
</evidence>
<dbReference type="EMBL" id="VMBF01000001">
    <property type="protein sequence ID" value="TSJ81845.1"/>
    <property type="molecule type" value="Genomic_DNA"/>
</dbReference>
<dbReference type="EMBL" id="VWRS01000001">
    <property type="protein sequence ID" value="KAA5827600.1"/>
    <property type="molecule type" value="Genomic_DNA"/>
</dbReference>
<evidence type="ECO:0000313" key="11">
    <source>
        <dbReference type="Proteomes" id="UP000315145"/>
    </source>
</evidence>
<evidence type="ECO:0000256" key="4">
    <source>
        <dbReference type="ARBA" id="ARBA00022692"/>
    </source>
</evidence>
<dbReference type="Pfam" id="PF09721">
    <property type="entry name" value="Exosortase_EpsH"/>
    <property type="match status" value="1"/>
</dbReference>
<feature type="transmembrane region" description="Helical" evidence="8">
    <location>
        <begin position="21"/>
        <end position="38"/>
    </location>
</feature>
<dbReference type="Proteomes" id="UP000315145">
    <property type="component" value="Unassembled WGS sequence"/>
</dbReference>
<evidence type="ECO:0008006" key="13">
    <source>
        <dbReference type="Google" id="ProtNLM"/>
    </source>
</evidence>
<evidence type="ECO:0000256" key="6">
    <source>
        <dbReference type="ARBA" id="ARBA00022989"/>
    </source>
</evidence>
<feature type="transmembrane region" description="Helical" evidence="8">
    <location>
        <begin position="161"/>
        <end position="179"/>
    </location>
</feature>
<evidence type="ECO:0000313" key="9">
    <source>
        <dbReference type="EMBL" id="KAA5827600.1"/>
    </source>
</evidence>
<dbReference type="GO" id="GO:0005886">
    <property type="term" value="C:plasma membrane"/>
    <property type="evidence" value="ECO:0007669"/>
    <property type="project" value="UniProtKB-SubCell"/>
</dbReference>
<keyword evidence="11" id="KW-1185">Reference proteome</keyword>
<feature type="transmembrane region" description="Helical" evidence="8">
    <location>
        <begin position="123"/>
        <end position="149"/>
    </location>
</feature>
<dbReference type="NCBIfam" id="TIGR04178">
    <property type="entry name" value="exo_archaeo"/>
    <property type="match status" value="1"/>
</dbReference>
<keyword evidence="5" id="KW-0378">Hydrolase</keyword>
<evidence type="ECO:0000313" key="10">
    <source>
        <dbReference type="EMBL" id="TSJ81845.1"/>
    </source>
</evidence>
<keyword evidence="3" id="KW-0645">Protease</keyword>
<evidence type="ECO:0000256" key="7">
    <source>
        <dbReference type="ARBA" id="ARBA00023136"/>
    </source>
</evidence>
<dbReference type="AlphaFoldDB" id="A0A5M7BFD3"/>
<dbReference type="InterPro" id="IPR026392">
    <property type="entry name" value="Exo/Archaeosortase_dom"/>
</dbReference>
<dbReference type="GO" id="GO:0006508">
    <property type="term" value="P:proteolysis"/>
    <property type="evidence" value="ECO:0007669"/>
    <property type="project" value="UniProtKB-KW"/>
</dbReference>
<reference evidence="9 12" key="1">
    <citation type="journal article" date="2015" name="Int. J. Syst. Evol. Microbiol.">
        <title>Algibacter amylolyticus sp. nov., isolated from intertidal sediment.</title>
        <authorList>
            <person name="Zhang D.C."/>
            <person name="Wu J."/>
            <person name="Neuner K."/>
            <person name="Yao J."/>
            <person name="Margesin R."/>
        </authorList>
    </citation>
    <scope>NUCLEOTIDE SEQUENCE [LARGE SCALE GENOMIC DNA]</scope>
    <source>
        <strain evidence="9 12">RU-4-M-4</strain>
    </source>
</reference>
<keyword evidence="7 8" id="KW-0472">Membrane</keyword>
<dbReference type="GO" id="GO:0008233">
    <property type="term" value="F:peptidase activity"/>
    <property type="evidence" value="ECO:0007669"/>
    <property type="project" value="UniProtKB-KW"/>
</dbReference>
<dbReference type="InterPro" id="IPR019127">
    <property type="entry name" value="Exosortase"/>
</dbReference>
<evidence type="ECO:0000256" key="5">
    <source>
        <dbReference type="ARBA" id="ARBA00022801"/>
    </source>
</evidence>
<dbReference type="OrthoDB" id="678161at2"/>
<gene>
    <name evidence="9" type="ORF">F2B50_01795</name>
    <name evidence="10" type="ORF">FPF71_01795</name>
</gene>
<keyword evidence="6 8" id="KW-1133">Transmembrane helix</keyword>
<evidence type="ECO:0000256" key="3">
    <source>
        <dbReference type="ARBA" id="ARBA00022670"/>
    </source>
</evidence>
<comment type="subcellular location">
    <subcellularLocation>
        <location evidence="1">Cell membrane</location>
        <topology evidence="1">Multi-pass membrane protein</topology>
    </subcellularLocation>
</comment>
<protein>
    <recommendedName>
        <fullName evidence="13">Exosortase family protein XrtF</fullName>
    </recommendedName>
</protein>
<evidence type="ECO:0000256" key="8">
    <source>
        <dbReference type="SAM" id="Phobius"/>
    </source>
</evidence>
<keyword evidence="2" id="KW-1003">Cell membrane</keyword>
<reference evidence="10 11" key="2">
    <citation type="submission" date="2019-07" db="EMBL/GenBank/DDBJ databases">
        <title>Algibacter marinivivus sp. nov., isolated from the surface of a marine red alga.</title>
        <authorList>
            <person name="Zhong X."/>
            <person name="Xu W."/>
            <person name="Zhang Y."/>
            <person name="Zhang Q."/>
            <person name="Du Z."/>
        </authorList>
    </citation>
    <scope>NUCLEOTIDE SEQUENCE [LARGE SCALE GENOMIC DNA]</scope>
    <source>
        <strain evidence="10 11">RU-4-M-4</strain>
    </source>
</reference>
<organism evidence="9 12">
    <name type="scientific">Algibacter amylolyticus</name>
    <dbReference type="NCBI Taxonomy" id="1608400"/>
    <lineage>
        <taxon>Bacteria</taxon>
        <taxon>Pseudomonadati</taxon>
        <taxon>Bacteroidota</taxon>
        <taxon>Flavobacteriia</taxon>
        <taxon>Flavobacteriales</taxon>
        <taxon>Flavobacteriaceae</taxon>
        <taxon>Algibacter</taxon>
    </lineage>
</organism>
<reference evidence="9" key="3">
    <citation type="submission" date="2019-09" db="EMBL/GenBank/DDBJ databases">
        <authorList>
            <person name="Zhang D.-C."/>
        </authorList>
    </citation>
    <scope>NUCLEOTIDE SEQUENCE</scope>
    <source>
        <strain evidence="9">RU-4-M-4</strain>
    </source>
</reference>
<keyword evidence="4 8" id="KW-0812">Transmembrane</keyword>